<accession>A0A1I0JDX6</accession>
<gene>
    <name evidence="1" type="ORF">SAMN05216521_105530</name>
</gene>
<protein>
    <submittedName>
        <fullName evidence="1">Putative Mg2+ transporter-C (MgtC) family protein</fullName>
    </submittedName>
</protein>
<dbReference type="EMBL" id="FOIO01000055">
    <property type="protein sequence ID" value="SEU08302.1"/>
    <property type="molecule type" value="Genomic_DNA"/>
</dbReference>
<organism evidence="1 2">
    <name type="scientific">Enterocloster clostridioformis</name>
    <dbReference type="NCBI Taxonomy" id="1531"/>
    <lineage>
        <taxon>Bacteria</taxon>
        <taxon>Bacillati</taxon>
        <taxon>Bacillota</taxon>
        <taxon>Clostridia</taxon>
        <taxon>Lachnospirales</taxon>
        <taxon>Lachnospiraceae</taxon>
        <taxon>Enterocloster</taxon>
    </lineage>
</organism>
<reference evidence="1 2" key="1">
    <citation type="submission" date="2016-10" db="EMBL/GenBank/DDBJ databases">
        <authorList>
            <person name="Varghese N."/>
            <person name="Submissions S."/>
        </authorList>
    </citation>
    <scope>NUCLEOTIDE SEQUENCE [LARGE SCALE GENOMIC DNA]</scope>
    <source>
        <strain evidence="1 2">NLAE-zl-C196</strain>
    </source>
</reference>
<evidence type="ECO:0000313" key="1">
    <source>
        <dbReference type="EMBL" id="SEU08302.1"/>
    </source>
</evidence>
<proteinExistence type="predicted"/>
<name>A0A1I0JDX6_9FIRM</name>
<sequence length="125" mass="14566">MFLRIAGVRSTEQSGIRGGKIPFDPNIIFIVVALRLFNKIDVFLQKHAKVFDLYLEMDNGKSIGLFLQEMRKKQIRAEAIETTKTKVPGNFSSIVVTMWVEHYNMRAELIDEIRNLDYVHYVEEM</sequence>
<dbReference type="AlphaFoldDB" id="A0A1I0JDX6"/>
<evidence type="ECO:0000313" key="2">
    <source>
        <dbReference type="Proteomes" id="UP000182121"/>
    </source>
</evidence>
<dbReference type="RefSeq" id="WP_074663908.1">
    <property type="nucleotide sequence ID" value="NZ_FOIO01000055.1"/>
</dbReference>
<comment type="caution">
    <text evidence="1">The sequence shown here is derived from an EMBL/GenBank/DDBJ whole genome shotgun (WGS) entry which is preliminary data.</text>
</comment>
<dbReference type="Proteomes" id="UP000182121">
    <property type="component" value="Unassembled WGS sequence"/>
</dbReference>